<organism evidence="1 2">
    <name type="scientific">Candidatus Nitrotoga arctica</name>
    <dbReference type="NCBI Taxonomy" id="453162"/>
    <lineage>
        <taxon>Bacteria</taxon>
        <taxon>Pseudomonadati</taxon>
        <taxon>Pseudomonadota</taxon>
        <taxon>Betaproteobacteria</taxon>
        <taxon>Nitrosomonadales</taxon>
        <taxon>Gallionellaceae</taxon>
        <taxon>Candidatus Nitrotoga</taxon>
    </lineage>
</organism>
<reference evidence="1 2" key="1">
    <citation type="submission" date="2021-10" db="EMBL/GenBank/DDBJ databases">
        <authorList>
            <person name="Koch H."/>
        </authorList>
    </citation>
    <scope>NUCLEOTIDE SEQUENCE [LARGE SCALE GENOMIC DNA]</scope>
    <source>
        <strain evidence="1">6680</strain>
    </source>
</reference>
<proteinExistence type="predicted"/>
<name>A0ABM8YVB1_9PROT</name>
<evidence type="ECO:0000313" key="2">
    <source>
        <dbReference type="Proteomes" id="UP000839052"/>
    </source>
</evidence>
<sequence length="66" mass="7351">MGNAIVSAAMLFSMALGLQAPWQVNDISFAAKLGRWDICMTYLRNELHINLADVRNGSIELAWANR</sequence>
<protein>
    <submittedName>
        <fullName evidence="1">Uncharacterized protein</fullName>
    </submittedName>
</protein>
<dbReference type="Proteomes" id="UP000839052">
    <property type="component" value="Chromosome"/>
</dbReference>
<keyword evidence="2" id="KW-1185">Reference proteome</keyword>
<dbReference type="EMBL" id="OU912926">
    <property type="protein sequence ID" value="CAG9931413.1"/>
    <property type="molecule type" value="Genomic_DNA"/>
</dbReference>
<gene>
    <name evidence="1" type="ORF">NTG6680_0160</name>
</gene>
<evidence type="ECO:0000313" key="1">
    <source>
        <dbReference type="EMBL" id="CAG9931413.1"/>
    </source>
</evidence>
<dbReference type="RefSeq" id="WP_239795516.1">
    <property type="nucleotide sequence ID" value="NZ_OU912926.1"/>
</dbReference>
<accession>A0ABM8YVB1</accession>